<feature type="transmembrane region" description="Helical" evidence="1">
    <location>
        <begin position="241"/>
        <end position="260"/>
    </location>
</feature>
<feature type="transmembrane region" description="Helical" evidence="1">
    <location>
        <begin position="272"/>
        <end position="292"/>
    </location>
</feature>
<name>A0ABP3VST1_CLOSU</name>
<feature type="transmembrane region" description="Helical" evidence="1">
    <location>
        <begin position="12"/>
        <end position="30"/>
    </location>
</feature>
<keyword evidence="1" id="KW-0812">Transmembrane</keyword>
<evidence type="ECO:0000313" key="3">
    <source>
        <dbReference type="EMBL" id="GAA0768098.1"/>
    </source>
</evidence>
<proteinExistence type="predicted"/>
<dbReference type="Proteomes" id="UP001501047">
    <property type="component" value="Unassembled WGS sequence"/>
</dbReference>
<evidence type="ECO:0000313" key="4">
    <source>
        <dbReference type="Proteomes" id="UP001501047"/>
    </source>
</evidence>
<gene>
    <name evidence="3" type="ORF">GCM10008908_07980</name>
</gene>
<feature type="transmembrane region" description="Helical" evidence="1">
    <location>
        <begin position="186"/>
        <end position="210"/>
    </location>
</feature>
<keyword evidence="4" id="KW-1185">Reference proteome</keyword>
<feature type="transmembrane region" description="Helical" evidence="1">
    <location>
        <begin position="36"/>
        <end position="55"/>
    </location>
</feature>
<dbReference type="EMBL" id="BAAACI010000001">
    <property type="protein sequence ID" value="GAA0768098.1"/>
    <property type="molecule type" value="Genomic_DNA"/>
</dbReference>
<accession>A0ABP3VST1</accession>
<feature type="domain" description="Bacterial Pleckstrin homology" evidence="2">
    <location>
        <begin position="64"/>
        <end position="162"/>
    </location>
</feature>
<evidence type="ECO:0000256" key="1">
    <source>
        <dbReference type="SAM" id="Phobius"/>
    </source>
</evidence>
<dbReference type="Pfam" id="PF10882">
    <property type="entry name" value="bPH_5"/>
    <property type="match status" value="1"/>
</dbReference>
<keyword evidence="1" id="KW-1133">Transmembrane helix</keyword>
<reference evidence="4" key="1">
    <citation type="journal article" date="2019" name="Int. J. Syst. Evol. Microbiol.">
        <title>The Global Catalogue of Microorganisms (GCM) 10K type strain sequencing project: providing services to taxonomists for standard genome sequencing and annotation.</title>
        <authorList>
            <consortium name="The Broad Institute Genomics Platform"/>
            <consortium name="The Broad Institute Genome Sequencing Center for Infectious Disease"/>
            <person name="Wu L."/>
            <person name="Ma J."/>
        </authorList>
    </citation>
    <scope>NUCLEOTIDE SEQUENCE [LARGE SCALE GENOMIC DNA]</scope>
    <source>
        <strain evidence="4">JCM 1417</strain>
    </source>
</reference>
<dbReference type="RefSeq" id="WP_343823848.1">
    <property type="nucleotide sequence ID" value="NZ_BAAACI010000001.1"/>
</dbReference>
<keyword evidence="1" id="KW-0472">Membrane</keyword>
<dbReference type="InterPro" id="IPR027783">
    <property type="entry name" value="Bacterial_PH-related"/>
</dbReference>
<comment type="caution">
    <text evidence="3">The sequence shown here is derived from an EMBL/GenBank/DDBJ whole genome shotgun (WGS) entry which is preliminary data.</text>
</comment>
<sequence length="295" mass="33640">MNSFNSNKKLEIIPTILTFVVLNVIGVWATHILDSYLMLSLIRVVLVICNIFYLYHIGIWLTVKYEITNSEVTINALGGLKKVILPLSDIECYTVGKGKIRGISLSGISSNKFAIGRIVVKNLGTSRMFVTSGSSIIYLKTEDISYALSPKKFKEFMEVLNKLGIEEKSWTKEYNKVNKLHKDKKFILPLVITSIIILFTTFYPMVLYILNKLPDIMPLVLNVSMEAAEVGTDKQFAFSQMLYGILNMAVMFCMYYAAHFCAKYDKKSAYRYIYISLLVAIVFLYLQMRLMIAVI</sequence>
<protein>
    <submittedName>
        <fullName evidence="3">PH domain-containing protein</fullName>
    </submittedName>
</protein>
<evidence type="ECO:0000259" key="2">
    <source>
        <dbReference type="Pfam" id="PF10882"/>
    </source>
</evidence>
<organism evidence="3 4">
    <name type="scientific">Clostridium subterminale</name>
    <dbReference type="NCBI Taxonomy" id="1550"/>
    <lineage>
        <taxon>Bacteria</taxon>
        <taxon>Bacillati</taxon>
        <taxon>Bacillota</taxon>
        <taxon>Clostridia</taxon>
        <taxon>Eubacteriales</taxon>
        <taxon>Clostridiaceae</taxon>
        <taxon>Clostridium</taxon>
    </lineage>
</organism>